<sequence>MIPPSTNHPAMGVVLPQKHLPPSEPHLLREQHNSGPLQPLSLRQPQMVPVDSSIPQAMLPMEHTTHRPICNKTQRQMQNILFQSRSGPLLSAVKNMEAWAGSRAFSQQNLRGPSFRAVFAS</sequence>
<gene>
    <name evidence="2" type="ORF">JRQ81_006505</name>
</gene>
<dbReference type="Proteomes" id="UP001142489">
    <property type="component" value="Unassembled WGS sequence"/>
</dbReference>
<feature type="region of interest" description="Disordered" evidence="1">
    <location>
        <begin position="1"/>
        <end position="42"/>
    </location>
</feature>
<protein>
    <submittedName>
        <fullName evidence="2">Uncharacterized protein</fullName>
    </submittedName>
</protein>
<dbReference type="AlphaFoldDB" id="A0A9Q1AV14"/>
<keyword evidence="3" id="KW-1185">Reference proteome</keyword>
<reference evidence="2" key="1">
    <citation type="journal article" date="2023" name="DNA Res.">
        <title>Chromosome-level genome assembly of Phrynocephalus forsythii using third-generation DNA sequencing and Hi-C analysis.</title>
        <authorList>
            <person name="Qi Y."/>
            <person name="Zhao W."/>
            <person name="Zhao Y."/>
            <person name="Niu C."/>
            <person name="Cao S."/>
            <person name="Zhang Y."/>
        </authorList>
    </citation>
    <scope>NUCLEOTIDE SEQUENCE</scope>
    <source>
        <tissue evidence="2">Muscle</tissue>
    </source>
</reference>
<accession>A0A9Q1AV14</accession>
<comment type="caution">
    <text evidence="2">The sequence shown here is derived from an EMBL/GenBank/DDBJ whole genome shotgun (WGS) entry which is preliminary data.</text>
</comment>
<evidence type="ECO:0000313" key="2">
    <source>
        <dbReference type="EMBL" id="KAJ7312161.1"/>
    </source>
</evidence>
<feature type="compositionally biased region" description="Polar residues" evidence="1">
    <location>
        <begin position="33"/>
        <end position="42"/>
    </location>
</feature>
<organism evidence="2 3">
    <name type="scientific">Phrynocephalus forsythii</name>
    <dbReference type="NCBI Taxonomy" id="171643"/>
    <lineage>
        <taxon>Eukaryota</taxon>
        <taxon>Metazoa</taxon>
        <taxon>Chordata</taxon>
        <taxon>Craniata</taxon>
        <taxon>Vertebrata</taxon>
        <taxon>Euteleostomi</taxon>
        <taxon>Lepidosauria</taxon>
        <taxon>Squamata</taxon>
        <taxon>Bifurcata</taxon>
        <taxon>Unidentata</taxon>
        <taxon>Episquamata</taxon>
        <taxon>Toxicofera</taxon>
        <taxon>Iguania</taxon>
        <taxon>Acrodonta</taxon>
        <taxon>Agamidae</taxon>
        <taxon>Agaminae</taxon>
        <taxon>Phrynocephalus</taxon>
    </lineage>
</organism>
<proteinExistence type="predicted"/>
<dbReference type="EMBL" id="JAPFRF010000013">
    <property type="protein sequence ID" value="KAJ7312161.1"/>
    <property type="molecule type" value="Genomic_DNA"/>
</dbReference>
<evidence type="ECO:0000313" key="3">
    <source>
        <dbReference type="Proteomes" id="UP001142489"/>
    </source>
</evidence>
<evidence type="ECO:0000256" key="1">
    <source>
        <dbReference type="SAM" id="MobiDB-lite"/>
    </source>
</evidence>
<name>A0A9Q1AV14_9SAUR</name>